<evidence type="ECO:0000259" key="1">
    <source>
        <dbReference type="Pfam" id="PF07883"/>
    </source>
</evidence>
<evidence type="ECO:0000313" key="2">
    <source>
        <dbReference type="EMBL" id="MCH5598908.1"/>
    </source>
</evidence>
<gene>
    <name evidence="2" type="ORF">MKP09_13825</name>
</gene>
<dbReference type="Pfam" id="PF07883">
    <property type="entry name" value="Cupin_2"/>
    <property type="match status" value="1"/>
</dbReference>
<feature type="domain" description="Cupin type-2" evidence="1">
    <location>
        <begin position="38"/>
        <end position="95"/>
    </location>
</feature>
<dbReference type="InterPro" id="IPR014710">
    <property type="entry name" value="RmlC-like_jellyroll"/>
</dbReference>
<comment type="caution">
    <text evidence="2">The sequence shown here is derived from an EMBL/GenBank/DDBJ whole genome shotgun (WGS) entry which is preliminary data.</text>
</comment>
<organism evidence="2 3">
    <name type="scientific">Niabella ginsengisoli</name>
    <dbReference type="NCBI Taxonomy" id="522298"/>
    <lineage>
        <taxon>Bacteria</taxon>
        <taxon>Pseudomonadati</taxon>
        <taxon>Bacteroidota</taxon>
        <taxon>Chitinophagia</taxon>
        <taxon>Chitinophagales</taxon>
        <taxon>Chitinophagaceae</taxon>
        <taxon>Niabella</taxon>
    </lineage>
</organism>
<dbReference type="SUPFAM" id="SSF51182">
    <property type="entry name" value="RmlC-like cupins"/>
    <property type="match status" value="1"/>
</dbReference>
<dbReference type="InterPro" id="IPR013096">
    <property type="entry name" value="Cupin_2"/>
</dbReference>
<protein>
    <submittedName>
        <fullName evidence="2">Cupin domain-containing protein</fullName>
    </submittedName>
</protein>
<dbReference type="InterPro" id="IPR011051">
    <property type="entry name" value="RmlC_Cupin_sf"/>
</dbReference>
<dbReference type="RefSeq" id="WP_240830574.1">
    <property type="nucleotide sequence ID" value="NZ_JAKWBL010000002.1"/>
</dbReference>
<dbReference type="Gene3D" id="2.60.120.10">
    <property type="entry name" value="Jelly Rolls"/>
    <property type="match status" value="1"/>
</dbReference>
<sequence length="112" mass="12596">MSKPFKKYKLNDNVTLQVLSYTEEMMTAQLWFNGKGFDGTHHHSNQEVNVVVAGEFEATNGNGKHKVYPGQVVVVSSDSEHNMECLSPTGAMVTCWTPARKDIIEKYTELED</sequence>
<reference evidence="2 3" key="1">
    <citation type="submission" date="2022-02" db="EMBL/GenBank/DDBJ databases">
        <authorList>
            <person name="Min J."/>
        </authorList>
    </citation>
    <scope>NUCLEOTIDE SEQUENCE [LARGE SCALE GENOMIC DNA]</scope>
    <source>
        <strain evidence="2 3">GR10-1</strain>
    </source>
</reference>
<name>A0ABS9SKL7_9BACT</name>
<dbReference type="Proteomes" id="UP001202248">
    <property type="component" value="Unassembled WGS sequence"/>
</dbReference>
<proteinExistence type="predicted"/>
<evidence type="ECO:0000313" key="3">
    <source>
        <dbReference type="Proteomes" id="UP001202248"/>
    </source>
</evidence>
<accession>A0ABS9SKL7</accession>
<dbReference type="EMBL" id="JAKWBL010000002">
    <property type="protein sequence ID" value="MCH5598908.1"/>
    <property type="molecule type" value="Genomic_DNA"/>
</dbReference>
<keyword evidence="3" id="KW-1185">Reference proteome</keyword>